<evidence type="ECO:0000313" key="1">
    <source>
        <dbReference type="EMBL" id="KAI4305004.1"/>
    </source>
</evidence>
<dbReference type="Proteomes" id="UP000828941">
    <property type="component" value="Chromosome 12"/>
</dbReference>
<comment type="caution">
    <text evidence="1">The sequence shown here is derived from an EMBL/GenBank/DDBJ whole genome shotgun (WGS) entry which is preliminary data.</text>
</comment>
<proteinExistence type="predicted"/>
<reference evidence="1 2" key="1">
    <citation type="journal article" date="2022" name="DNA Res.">
        <title>Chromosomal-level genome assembly of the orchid tree Bauhinia variegata (Leguminosae; Cercidoideae) supports the allotetraploid origin hypothesis of Bauhinia.</title>
        <authorList>
            <person name="Zhong Y."/>
            <person name="Chen Y."/>
            <person name="Zheng D."/>
            <person name="Pang J."/>
            <person name="Liu Y."/>
            <person name="Luo S."/>
            <person name="Meng S."/>
            <person name="Qian L."/>
            <person name="Wei D."/>
            <person name="Dai S."/>
            <person name="Zhou R."/>
        </authorList>
    </citation>
    <scope>NUCLEOTIDE SEQUENCE [LARGE SCALE GENOMIC DNA]</scope>
    <source>
        <strain evidence="1">BV-YZ2020</strain>
    </source>
</reference>
<accession>A0ACB9L619</accession>
<protein>
    <submittedName>
        <fullName evidence="1">Uncharacterized protein</fullName>
    </submittedName>
</protein>
<keyword evidence="2" id="KW-1185">Reference proteome</keyword>
<organism evidence="1 2">
    <name type="scientific">Bauhinia variegata</name>
    <name type="common">Purple orchid tree</name>
    <name type="synonym">Phanera variegata</name>
    <dbReference type="NCBI Taxonomy" id="167791"/>
    <lineage>
        <taxon>Eukaryota</taxon>
        <taxon>Viridiplantae</taxon>
        <taxon>Streptophyta</taxon>
        <taxon>Embryophyta</taxon>
        <taxon>Tracheophyta</taxon>
        <taxon>Spermatophyta</taxon>
        <taxon>Magnoliopsida</taxon>
        <taxon>eudicotyledons</taxon>
        <taxon>Gunneridae</taxon>
        <taxon>Pentapetalae</taxon>
        <taxon>rosids</taxon>
        <taxon>fabids</taxon>
        <taxon>Fabales</taxon>
        <taxon>Fabaceae</taxon>
        <taxon>Cercidoideae</taxon>
        <taxon>Cercideae</taxon>
        <taxon>Bauhiniinae</taxon>
        <taxon>Bauhinia</taxon>
    </lineage>
</organism>
<name>A0ACB9L619_BAUVA</name>
<evidence type="ECO:0000313" key="2">
    <source>
        <dbReference type="Proteomes" id="UP000828941"/>
    </source>
</evidence>
<sequence>MKAFLKDADRRATTEGDVSEGIRTWPKQLREAAFRIEDLIDEYLIYLVPQSHHSGCSAPLYKFACQIKTMKPCNRFAREIQDIKSLVQGIQERRTRYDFVYHQISSIRTQNVNWQGYHLNSHFIEEVDVVGFEGPKDELVCWLMRETKERDVISVVGIGGLGKTTLAKIVFDINNKGSKIIITTRNIGVAEYCKKSCLVHIHELQPLPHNKAWELFCKKAFHFEFEGQYPDELVDLSNEIVQRCKGLKFWLFCAWRDDQSISDRVTRRLSLATNVQAVMSVDYTSIRSIYICKPGVLLPKSYVHKLVTKFKLLKVVDFERASLDYISDNLGNLCHLRYLSLRETGVKSLPKSIGKLQNLETLDLRQTLVSELPIEINKLTKLRHRLVYH</sequence>
<gene>
    <name evidence="1" type="ORF">L6164_028396</name>
</gene>
<dbReference type="EMBL" id="CM039437">
    <property type="protein sequence ID" value="KAI4305004.1"/>
    <property type="molecule type" value="Genomic_DNA"/>
</dbReference>